<dbReference type="CDD" id="cd00211">
    <property type="entry name" value="PTS_IIA_fru"/>
    <property type="match status" value="1"/>
</dbReference>
<dbReference type="SUPFAM" id="SSF55804">
    <property type="entry name" value="Phoshotransferase/anion transport protein"/>
    <property type="match status" value="1"/>
</dbReference>
<dbReference type="InterPro" id="IPR002178">
    <property type="entry name" value="PTS_EIIA_type-2_dom"/>
</dbReference>
<dbReference type="Pfam" id="PF00359">
    <property type="entry name" value="PTS_EIIA_2"/>
    <property type="match status" value="1"/>
</dbReference>
<evidence type="ECO:0000313" key="3">
    <source>
        <dbReference type="Proteomes" id="UP000184476"/>
    </source>
</evidence>
<dbReference type="EMBL" id="FQVL01000002">
    <property type="protein sequence ID" value="SHE64394.1"/>
    <property type="molecule type" value="Genomic_DNA"/>
</dbReference>
<keyword evidence="3" id="KW-1185">Reference proteome</keyword>
<accession>A0A1M4V5Z2</accession>
<proteinExistence type="predicted"/>
<dbReference type="PROSITE" id="PS51094">
    <property type="entry name" value="PTS_EIIA_TYPE_2"/>
    <property type="match status" value="1"/>
</dbReference>
<dbReference type="PANTHER" id="PTHR47738:SF3">
    <property type="entry name" value="PHOSPHOTRANSFERASE SYSTEM MANNITOL_FRUCTOSE-SPECIFIC IIA DOMAIN CONTAINING PROTEIN"/>
    <property type="match status" value="1"/>
</dbReference>
<feature type="domain" description="PTS EIIA type-2" evidence="1">
    <location>
        <begin position="6"/>
        <end position="153"/>
    </location>
</feature>
<gene>
    <name evidence="2" type="ORF">SAMN05444392_102189</name>
</gene>
<dbReference type="RefSeq" id="WP_073153430.1">
    <property type="nucleotide sequence ID" value="NZ_FQVL01000002.1"/>
</dbReference>
<name>A0A1M4V5Z2_9BACL</name>
<protein>
    <submittedName>
        <fullName evidence="2">PTS system IIA component, Gat family</fullName>
    </submittedName>
</protein>
<evidence type="ECO:0000259" key="1">
    <source>
        <dbReference type="PROSITE" id="PS51094"/>
    </source>
</evidence>
<dbReference type="InterPro" id="IPR016152">
    <property type="entry name" value="PTrfase/Anion_transptr"/>
</dbReference>
<reference evidence="2 3" key="1">
    <citation type="submission" date="2016-11" db="EMBL/GenBank/DDBJ databases">
        <authorList>
            <person name="Jaros S."/>
            <person name="Januszkiewicz K."/>
            <person name="Wedrychowicz H."/>
        </authorList>
    </citation>
    <scope>NUCLEOTIDE SEQUENCE [LARGE SCALE GENOMIC DNA]</scope>
    <source>
        <strain evidence="2 3">DSM 44666</strain>
    </source>
</reference>
<dbReference type="Gene3D" id="3.40.930.10">
    <property type="entry name" value="Mannitol-specific EII, Chain A"/>
    <property type="match status" value="1"/>
</dbReference>
<dbReference type="OrthoDB" id="370976at2"/>
<dbReference type="STRING" id="112248.SAMN05444392_102189"/>
<sequence>MSQLIQLLRPTTVFLDLKPESKIDLLTFLSGQLQNQDIVYPSYANAVIAREKIYPTGLQTSVCGVAIPHTDPEHVKMEAVSFASLSKPVTFQMMGMNDQQVEVNLIFMLAMKEPHGQLEMLQELTGLFQNPDRLMELTRASSVEQIFQIIKESRKDEAL</sequence>
<evidence type="ECO:0000313" key="2">
    <source>
        <dbReference type="EMBL" id="SHE64394.1"/>
    </source>
</evidence>
<dbReference type="InterPro" id="IPR051541">
    <property type="entry name" value="PTS_SugarTrans_NitroReg"/>
</dbReference>
<dbReference type="Proteomes" id="UP000184476">
    <property type="component" value="Unassembled WGS sequence"/>
</dbReference>
<dbReference type="PANTHER" id="PTHR47738">
    <property type="entry name" value="PTS SYSTEM FRUCTOSE-LIKE EIIA COMPONENT-RELATED"/>
    <property type="match status" value="1"/>
</dbReference>
<organism evidence="2 3">
    <name type="scientific">Seinonella peptonophila</name>
    <dbReference type="NCBI Taxonomy" id="112248"/>
    <lineage>
        <taxon>Bacteria</taxon>
        <taxon>Bacillati</taxon>
        <taxon>Bacillota</taxon>
        <taxon>Bacilli</taxon>
        <taxon>Bacillales</taxon>
        <taxon>Thermoactinomycetaceae</taxon>
        <taxon>Seinonella</taxon>
    </lineage>
</organism>
<dbReference type="AlphaFoldDB" id="A0A1M4V5Z2"/>